<dbReference type="PANTHER" id="PTHR47926">
    <property type="entry name" value="PENTATRICOPEPTIDE REPEAT-CONTAINING PROTEIN"/>
    <property type="match status" value="1"/>
</dbReference>
<dbReference type="InterPro" id="IPR046848">
    <property type="entry name" value="E_motif"/>
</dbReference>
<protein>
    <submittedName>
        <fullName evidence="3">Tetratricopeptide repeat (TPR)-like superfamily protein</fullName>
    </submittedName>
</protein>
<evidence type="ECO:0000313" key="3">
    <source>
        <dbReference type="EMBL" id="GFZ12338.1"/>
    </source>
</evidence>
<dbReference type="Pfam" id="PF12854">
    <property type="entry name" value="PPR_1"/>
    <property type="match status" value="1"/>
</dbReference>
<dbReference type="FunFam" id="1.25.40.10:FF:000144">
    <property type="entry name" value="Pentatricopeptide repeat-containing protein, mitochondrial"/>
    <property type="match status" value="1"/>
</dbReference>
<feature type="repeat" description="PPR" evidence="2">
    <location>
        <begin position="117"/>
        <end position="147"/>
    </location>
</feature>
<dbReference type="Pfam" id="PF20431">
    <property type="entry name" value="E_motif"/>
    <property type="match status" value="1"/>
</dbReference>
<evidence type="ECO:0000256" key="1">
    <source>
        <dbReference type="ARBA" id="ARBA00022737"/>
    </source>
</evidence>
<dbReference type="Pfam" id="PF01535">
    <property type="entry name" value="PPR"/>
    <property type="match status" value="5"/>
</dbReference>
<proteinExistence type="predicted"/>
<comment type="caution">
    <text evidence="3">The sequence shown here is derived from an EMBL/GenBank/DDBJ whole genome shotgun (WGS) entry which is preliminary data.</text>
</comment>
<dbReference type="Gene3D" id="1.25.40.10">
    <property type="entry name" value="Tetratricopeptide repeat domain"/>
    <property type="match status" value="6"/>
</dbReference>
<dbReference type="EMBL" id="BJWL01000023">
    <property type="protein sequence ID" value="GFZ12338.1"/>
    <property type="molecule type" value="Genomic_DNA"/>
</dbReference>
<dbReference type="GO" id="GO:0009451">
    <property type="term" value="P:RNA modification"/>
    <property type="evidence" value="ECO:0007669"/>
    <property type="project" value="InterPro"/>
</dbReference>
<dbReference type="NCBIfam" id="TIGR00756">
    <property type="entry name" value="PPR"/>
    <property type="match status" value="8"/>
</dbReference>
<dbReference type="FunFam" id="1.25.40.10:FF:001212">
    <property type="entry name" value="Pentatricopeptide repeat-containing protein mitochondrial"/>
    <property type="match status" value="1"/>
</dbReference>
<dbReference type="AlphaFoldDB" id="A0A7J0GNL5"/>
<dbReference type="InterPro" id="IPR011990">
    <property type="entry name" value="TPR-like_helical_dom_sf"/>
</dbReference>
<feature type="repeat" description="PPR" evidence="2">
    <location>
        <begin position="148"/>
        <end position="182"/>
    </location>
</feature>
<keyword evidence="1" id="KW-0677">Repeat</keyword>
<keyword evidence="4" id="KW-1185">Reference proteome</keyword>
<organism evidence="3 4">
    <name type="scientific">Actinidia rufa</name>
    <dbReference type="NCBI Taxonomy" id="165716"/>
    <lineage>
        <taxon>Eukaryota</taxon>
        <taxon>Viridiplantae</taxon>
        <taxon>Streptophyta</taxon>
        <taxon>Embryophyta</taxon>
        <taxon>Tracheophyta</taxon>
        <taxon>Spermatophyta</taxon>
        <taxon>Magnoliopsida</taxon>
        <taxon>eudicotyledons</taxon>
        <taxon>Gunneridae</taxon>
        <taxon>Pentapetalae</taxon>
        <taxon>asterids</taxon>
        <taxon>Ericales</taxon>
        <taxon>Actinidiaceae</taxon>
        <taxon>Actinidia</taxon>
    </lineage>
</organism>
<evidence type="ECO:0000256" key="2">
    <source>
        <dbReference type="PROSITE-ProRule" id="PRU00708"/>
    </source>
</evidence>
<reference evidence="3 4" key="1">
    <citation type="submission" date="2019-07" db="EMBL/GenBank/DDBJ databases">
        <title>De Novo Assembly of kiwifruit Actinidia rufa.</title>
        <authorList>
            <person name="Sugita-Konishi S."/>
            <person name="Sato K."/>
            <person name="Mori E."/>
            <person name="Abe Y."/>
            <person name="Kisaki G."/>
            <person name="Hamano K."/>
            <person name="Suezawa K."/>
            <person name="Otani M."/>
            <person name="Fukuda T."/>
            <person name="Manabe T."/>
            <person name="Gomi K."/>
            <person name="Tabuchi M."/>
            <person name="Akimitsu K."/>
            <person name="Kataoka I."/>
        </authorList>
    </citation>
    <scope>NUCLEOTIDE SEQUENCE [LARGE SCALE GENOMIC DNA]</scope>
    <source>
        <strain evidence="4">cv. Fuchu</strain>
    </source>
</reference>
<feature type="repeat" description="PPR" evidence="2">
    <location>
        <begin position="343"/>
        <end position="377"/>
    </location>
</feature>
<sequence length="672" mass="75612">MVETETSEKPSQFSIVCPPKTSYLGRQCSLHMLLMGRLREPVKCSTKMPERSVASWNAMITAYIRNARGIEEAIELFRLIPERNAVSYAAMITGFVKDGMMEKAEELHAQTPVIWRDPVCSNALISGHLNIGDLNEAVRVFEGMVDKDVVSWSSMVDGYCKEGRIGEARDLFDRMPERNVVSWTAMINGYLKMGYFKDGFGFFLEMRRENGIRINSTTLTIVFEACGNCGRYREGCQIHGLALRMGFEFDVFLGNSIITMYCRFGCIDSATSVFYMMNKKDVVSWNSLLSGYIRTRDIEEAYRLFENMPEKDVVTWTTMITGFSSKGLMGKSVELFNQMPEKDDVVWTAVISGFVNKGEYEEAICWFFQMLRDAVRPNPLTFSSVLSASAGLATLSQGLQIHARVLKMDMEFDLSIQNSLVSLYSKCGSVDDAQRIFQSIKTPNVVSFNSMITGFAQNGFGKEAINLLKKMQDEDQEPNEITFLGVLSACTHMGLVEEGWNYFRSMRSLYNIQPNPDHYACMVDLLGKSGLLDEAVNLIDSMPFEPHSGVWGALLGASRTHLRLDIAKLAAQHLFNLEPDNAAPYVALSDVYSVAGQGKDGEQVRMTKKSRGIKKSPGCSWIIVKDEINLFSAGDKSHIDFQEIKRTLSIMTDDMKQLNCQQRCEKNGLFLF</sequence>
<feature type="repeat" description="PPR" evidence="2">
    <location>
        <begin position="52"/>
        <end position="87"/>
    </location>
</feature>
<dbReference type="InterPro" id="IPR046960">
    <property type="entry name" value="PPR_At4g14850-like_plant"/>
</dbReference>
<evidence type="ECO:0000313" key="4">
    <source>
        <dbReference type="Proteomes" id="UP000585474"/>
    </source>
</evidence>
<dbReference type="FunFam" id="1.25.40.10:FF:000606">
    <property type="entry name" value="Putative pentatricopeptide repeat-containing protein"/>
    <property type="match status" value="1"/>
</dbReference>
<accession>A0A7J0GNL5</accession>
<dbReference type="FunFam" id="1.25.40.10:FF:000280">
    <property type="entry name" value="Pentatricopeptide repeat-containing protein"/>
    <property type="match status" value="1"/>
</dbReference>
<feature type="repeat" description="PPR" evidence="2">
    <location>
        <begin position="444"/>
        <end position="478"/>
    </location>
</feature>
<dbReference type="Pfam" id="PF13041">
    <property type="entry name" value="PPR_2"/>
    <property type="match status" value="4"/>
</dbReference>
<name>A0A7J0GNL5_9ERIC</name>
<dbReference type="Proteomes" id="UP000585474">
    <property type="component" value="Unassembled WGS sequence"/>
</dbReference>
<dbReference type="PROSITE" id="PS51375">
    <property type="entry name" value="PPR"/>
    <property type="match status" value="6"/>
</dbReference>
<gene>
    <name evidence="3" type="ORF">Acr_23g0007230</name>
</gene>
<dbReference type="InterPro" id="IPR002885">
    <property type="entry name" value="PPR_rpt"/>
</dbReference>
<feature type="repeat" description="PPR" evidence="2">
    <location>
        <begin position="281"/>
        <end position="315"/>
    </location>
</feature>
<dbReference type="OrthoDB" id="1903086at2759"/>
<dbReference type="GO" id="GO:0003723">
    <property type="term" value="F:RNA binding"/>
    <property type="evidence" value="ECO:0007669"/>
    <property type="project" value="InterPro"/>
</dbReference>